<organism evidence="1">
    <name type="scientific">Lepeophtheirus salmonis</name>
    <name type="common">Salmon louse</name>
    <name type="synonym">Caligus salmonis</name>
    <dbReference type="NCBI Taxonomy" id="72036"/>
    <lineage>
        <taxon>Eukaryota</taxon>
        <taxon>Metazoa</taxon>
        <taxon>Ecdysozoa</taxon>
        <taxon>Arthropoda</taxon>
        <taxon>Crustacea</taxon>
        <taxon>Multicrustacea</taxon>
        <taxon>Hexanauplia</taxon>
        <taxon>Copepoda</taxon>
        <taxon>Siphonostomatoida</taxon>
        <taxon>Caligidae</taxon>
        <taxon>Lepeophtheirus</taxon>
    </lineage>
</organism>
<evidence type="ECO:0000313" key="1">
    <source>
        <dbReference type="EMBL" id="CDW25372.1"/>
    </source>
</evidence>
<name>A0A0K2TID7_LEPSM</name>
<protein>
    <submittedName>
        <fullName evidence="1">Uncharacterized protein</fullName>
    </submittedName>
</protein>
<accession>A0A0K2TID7</accession>
<dbReference type="AlphaFoldDB" id="A0A0K2TID7"/>
<reference evidence="1" key="1">
    <citation type="submission" date="2014-05" db="EMBL/GenBank/DDBJ databases">
        <authorList>
            <person name="Chronopoulou M."/>
        </authorList>
    </citation>
    <scope>NUCLEOTIDE SEQUENCE</scope>
    <source>
        <tissue evidence="1">Whole organism</tissue>
    </source>
</reference>
<proteinExistence type="predicted"/>
<dbReference type="EMBL" id="HACA01008011">
    <property type="protein sequence ID" value="CDW25372.1"/>
    <property type="molecule type" value="Transcribed_RNA"/>
</dbReference>
<sequence>MVVTSFLNYLLINKRKWVVKTVFKERKRCYLKRNLFDFFGFQSPFQ</sequence>